<dbReference type="PANTHER" id="PTHR42870">
    <property type="entry name" value="ACETYL-COA C-ACETYLTRANSFERASE"/>
    <property type="match status" value="1"/>
</dbReference>
<dbReference type="AlphaFoldDB" id="A0A0D3JST7"/>
<dbReference type="RefSeq" id="XP_005778967.1">
    <property type="nucleotide sequence ID" value="XM_005778910.1"/>
</dbReference>
<evidence type="ECO:0000313" key="3">
    <source>
        <dbReference type="EnsemblProtists" id="EOD26572"/>
    </source>
</evidence>
<dbReference type="GO" id="GO:0016746">
    <property type="term" value="F:acyltransferase activity"/>
    <property type="evidence" value="ECO:0007669"/>
    <property type="project" value="InterPro"/>
</dbReference>
<dbReference type="Proteomes" id="UP000013827">
    <property type="component" value="Unassembled WGS sequence"/>
</dbReference>
<feature type="region of interest" description="Disordered" evidence="1">
    <location>
        <begin position="20"/>
        <end position="39"/>
    </location>
</feature>
<dbReference type="Gene3D" id="3.40.47.10">
    <property type="match status" value="1"/>
</dbReference>
<dbReference type="InterPro" id="IPR016039">
    <property type="entry name" value="Thiolase-like"/>
</dbReference>
<protein>
    <recommendedName>
        <fullName evidence="2">Thiolase C-terminal domain-containing protein</fullName>
    </recommendedName>
</protein>
<proteinExistence type="predicted"/>
<dbReference type="HOGENOM" id="CLU_1080064_0_0_1"/>
<reference evidence="3" key="2">
    <citation type="submission" date="2024-10" db="UniProtKB">
        <authorList>
            <consortium name="EnsemblProtists"/>
        </authorList>
    </citation>
    <scope>IDENTIFICATION</scope>
</reference>
<dbReference type="eggNOG" id="KOG1406">
    <property type="taxonomic scope" value="Eukaryota"/>
</dbReference>
<evidence type="ECO:0000259" key="2">
    <source>
        <dbReference type="Pfam" id="PF22691"/>
    </source>
</evidence>
<sequence>LTREQLAMVPVLASRQAMRHPLSLTEAPPQPRPDGASAPLSLDEVLASRPVAPATNLLECARRADGGAAFIVADSNFIDATLGHDARPQSGCARRIRDTSTTRCACYYQASGPLYPPPRISDEVFSCEHAAGSAYSEAQLLPSDIDWFGLYDCFPICYVRALEAVGLARKGEGGRWVERAHAATQAEGYEPSVLPVNTHGGLLGFGAPWEVPAMYNACDQLLGTAGQRQVGDVRRALVYGNGGIFSHSAVAILAQPVD</sequence>
<dbReference type="EnsemblProtists" id="EOD26572">
    <property type="protein sequence ID" value="EOD26572"/>
    <property type="gene ID" value="EMIHUDRAFT_64557"/>
</dbReference>
<dbReference type="KEGG" id="ehx:EMIHUDRAFT_64557"/>
<organism evidence="3 4">
    <name type="scientific">Emiliania huxleyi (strain CCMP1516)</name>
    <dbReference type="NCBI Taxonomy" id="280463"/>
    <lineage>
        <taxon>Eukaryota</taxon>
        <taxon>Haptista</taxon>
        <taxon>Haptophyta</taxon>
        <taxon>Prymnesiophyceae</taxon>
        <taxon>Isochrysidales</taxon>
        <taxon>Noelaerhabdaceae</taxon>
        <taxon>Emiliania</taxon>
    </lineage>
</organism>
<dbReference type="PaxDb" id="2903-EOD26572"/>
<dbReference type="SUPFAM" id="SSF53901">
    <property type="entry name" value="Thiolase-like"/>
    <property type="match status" value="1"/>
</dbReference>
<dbReference type="InterPro" id="IPR055140">
    <property type="entry name" value="Thiolase_C_2"/>
</dbReference>
<dbReference type="RefSeq" id="XP_005779001.1">
    <property type="nucleotide sequence ID" value="XM_005778944.1"/>
</dbReference>
<dbReference type="Pfam" id="PF22691">
    <property type="entry name" value="Thiolase_C_1"/>
    <property type="match status" value="1"/>
</dbReference>
<evidence type="ECO:0000256" key="1">
    <source>
        <dbReference type="SAM" id="MobiDB-lite"/>
    </source>
</evidence>
<dbReference type="GeneID" id="17272118"/>
<name>A0A0D3JST7_EMIH1</name>
<feature type="domain" description="Thiolase C-terminal" evidence="2">
    <location>
        <begin position="126"/>
        <end position="254"/>
    </location>
</feature>
<dbReference type="PANTHER" id="PTHR42870:SF2">
    <property type="entry name" value="LIPID-TRANSFER PROTEIN, PUTATIVE-RELATED"/>
    <property type="match status" value="1"/>
</dbReference>
<dbReference type="KEGG" id="ehx:EMIHUDRAFT_64490"/>
<keyword evidence="4" id="KW-1185">Reference proteome</keyword>
<dbReference type="GeneID" id="17272084"/>
<accession>A0A0D3JST7</accession>
<reference evidence="4" key="1">
    <citation type="journal article" date="2013" name="Nature">
        <title>Pan genome of the phytoplankton Emiliania underpins its global distribution.</title>
        <authorList>
            <person name="Read B.A."/>
            <person name="Kegel J."/>
            <person name="Klute M.J."/>
            <person name="Kuo A."/>
            <person name="Lefebvre S.C."/>
            <person name="Maumus F."/>
            <person name="Mayer C."/>
            <person name="Miller J."/>
            <person name="Monier A."/>
            <person name="Salamov A."/>
            <person name="Young J."/>
            <person name="Aguilar M."/>
            <person name="Claverie J.M."/>
            <person name="Frickenhaus S."/>
            <person name="Gonzalez K."/>
            <person name="Herman E.K."/>
            <person name="Lin Y.C."/>
            <person name="Napier J."/>
            <person name="Ogata H."/>
            <person name="Sarno A.F."/>
            <person name="Shmutz J."/>
            <person name="Schroeder D."/>
            <person name="de Vargas C."/>
            <person name="Verret F."/>
            <person name="von Dassow P."/>
            <person name="Valentin K."/>
            <person name="Van de Peer Y."/>
            <person name="Wheeler G."/>
            <person name="Dacks J.B."/>
            <person name="Delwiche C.F."/>
            <person name="Dyhrman S.T."/>
            <person name="Glockner G."/>
            <person name="John U."/>
            <person name="Richards T."/>
            <person name="Worden A.Z."/>
            <person name="Zhang X."/>
            <person name="Grigoriev I.V."/>
            <person name="Allen A.E."/>
            <person name="Bidle K."/>
            <person name="Borodovsky M."/>
            <person name="Bowler C."/>
            <person name="Brownlee C."/>
            <person name="Cock J.M."/>
            <person name="Elias M."/>
            <person name="Gladyshev V.N."/>
            <person name="Groth M."/>
            <person name="Guda C."/>
            <person name="Hadaegh A."/>
            <person name="Iglesias-Rodriguez M.D."/>
            <person name="Jenkins J."/>
            <person name="Jones B.M."/>
            <person name="Lawson T."/>
            <person name="Leese F."/>
            <person name="Lindquist E."/>
            <person name="Lobanov A."/>
            <person name="Lomsadze A."/>
            <person name="Malik S.B."/>
            <person name="Marsh M.E."/>
            <person name="Mackinder L."/>
            <person name="Mock T."/>
            <person name="Mueller-Roeber B."/>
            <person name="Pagarete A."/>
            <person name="Parker M."/>
            <person name="Probert I."/>
            <person name="Quesneville H."/>
            <person name="Raines C."/>
            <person name="Rensing S.A."/>
            <person name="Riano-Pachon D.M."/>
            <person name="Richier S."/>
            <person name="Rokitta S."/>
            <person name="Shiraiwa Y."/>
            <person name="Soanes D.M."/>
            <person name="van der Giezen M."/>
            <person name="Wahlund T.M."/>
            <person name="Williams B."/>
            <person name="Wilson W."/>
            <person name="Wolfe G."/>
            <person name="Wurch L.L."/>
        </authorList>
    </citation>
    <scope>NUCLEOTIDE SEQUENCE</scope>
</reference>
<evidence type="ECO:0000313" key="4">
    <source>
        <dbReference type="Proteomes" id="UP000013827"/>
    </source>
</evidence>